<dbReference type="FunFam" id="3.30.565.10:FF:000023">
    <property type="entry name" value="PAS domain-containing sensor histidine kinase"/>
    <property type="match status" value="1"/>
</dbReference>
<evidence type="ECO:0000259" key="13">
    <source>
        <dbReference type="PROSITE" id="PS50109"/>
    </source>
</evidence>
<dbReference type="SMART" id="SM00388">
    <property type="entry name" value="HisKA"/>
    <property type="match status" value="1"/>
</dbReference>
<keyword evidence="11 12" id="KW-0472">Membrane</keyword>
<dbReference type="InterPro" id="IPR050736">
    <property type="entry name" value="Sensor_HK_Regulatory"/>
</dbReference>
<dbReference type="STRING" id="641238.SAMN04490244_10915"/>
<comment type="subcellular location">
    <subcellularLocation>
        <location evidence="2">Cell membrane</location>
    </subcellularLocation>
</comment>
<dbReference type="EC" id="2.7.13.3" evidence="3"/>
<dbReference type="GO" id="GO:0005886">
    <property type="term" value="C:plasma membrane"/>
    <property type="evidence" value="ECO:0007669"/>
    <property type="project" value="UniProtKB-SubCell"/>
</dbReference>
<evidence type="ECO:0000256" key="11">
    <source>
        <dbReference type="ARBA" id="ARBA00023136"/>
    </source>
</evidence>
<dbReference type="InterPro" id="IPR036097">
    <property type="entry name" value="HisK_dim/P_sf"/>
</dbReference>
<protein>
    <recommendedName>
        <fullName evidence="3">histidine kinase</fullName>
        <ecNumber evidence="3">2.7.13.3</ecNumber>
    </recommendedName>
</protein>
<dbReference type="Pfam" id="PF00512">
    <property type="entry name" value="HisKA"/>
    <property type="match status" value="1"/>
</dbReference>
<dbReference type="GO" id="GO:0000155">
    <property type="term" value="F:phosphorelay sensor kinase activity"/>
    <property type="evidence" value="ECO:0007669"/>
    <property type="project" value="InterPro"/>
</dbReference>
<evidence type="ECO:0000256" key="7">
    <source>
        <dbReference type="ARBA" id="ARBA00022741"/>
    </source>
</evidence>
<dbReference type="GO" id="GO:0005524">
    <property type="term" value="F:ATP binding"/>
    <property type="evidence" value="ECO:0007669"/>
    <property type="project" value="UniProtKB-KW"/>
</dbReference>
<dbReference type="CDD" id="cd00082">
    <property type="entry name" value="HisKA"/>
    <property type="match status" value="1"/>
</dbReference>
<dbReference type="InterPro" id="IPR005467">
    <property type="entry name" value="His_kinase_dom"/>
</dbReference>
<dbReference type="CDD" id="cd16922">
    <property type="entry name" value="HATPase_EvgS-ArcB-TorS-like"/>
    <property type="match status" value="1"/>
</dbReference>
<organism evidence="14 15">
    <name type="scientific">Tranquillimonas rosea</name>
    <dbReference type="NCBI Taxonomy" id="641238"/>
    <lineage>
        <taxon>Bacteria</taxon>
        <taxon>Pseudomonadati</taxon>
        <taxon>Pseudomonadota</taxon>
        <taxon>Alphaproteobacteria</taxon>
        <taxon>Rhodobacterales</taxon>
        <taxon>Roseobacteraceae</taxon>
        <taxon>Tranquillimonas</taxon>
    </lineage>
</organism>
<feature type="domain" description="Histidine kinase" evidence="13">
    <location>
        <begin position="228"/>
        <end position="447"/>
    </location>
</feature>
<keyword evidence="7" id="KW-0547">Nucleotide-binding</keyword>
<dbReference type="AlphaFoldDB" id="A0A1H9W2S9"/>
<evidence type="ECO:0000256" key="5">
    <source>
        <dbReference type="ARBA" id="ARBA00022553"/>
    </source>
</evidence>
<keyword evidence="12" id="KW-1133">Transmembrane helix</keyword>
<evidence type="ECO:0000313" key="15">
    <source>
        <dbReference type="Proteomes" id="UP000198885"/>
    </source>
</evidence>
<evidence type="ECO:0000256" key="4">
    <source>
        <dbReference type="ARBA" id="ARBA00022475"/>
    </source>
</evidence>
<evidence type="ECO:0000256" key="3">
    <source>
        <dbReference type="ARBA" id="ARBA00012438"/>
    </source>
</evidence>
<gene>
    <name evidence="14" type="ORF">SAMN04490244_10915</name>
</gene>
<keyword evidence="10" id="KW-0902">Two-component regulatory system</keyword>
<reference evidence="14 15" key="1">
    <citation type="submission" date="2016-10" db="EMBL/GenBank/DDBJ databases">
        <authorList>
            <person name="de Groot N.N."/>
        </authorList>
    </citation>
    <scope>NUCLEOTIDE SEQUENCE [LARGE SCALE GENOMIC DNA]</scope>
    <source>
        <strain evidence="14 15">DSM 23042</strain>
    </source>
</reference>
<dbReference type="Proteomes" id="UP000198885">
    <property type="component" value="Unassembled WGS sequence"/>
</dbReference>
<sequence>MKRMYFLRIAVTVGVFIITAITAVSLVNLTGLVSDIRTSERSKPAWIVSRVEFDLLRFQRALAAYRMGELSEEELSLRFDILWSRLDVATSATTGELLSEFDIDLSPIQRTLDTLKQQEDDILSIGEASPAELDETIATFNALEEPLRDLTLETLEATSQQSQRYRERLLNVAQKSALLTGLLVVVLMLCVVLVGLEARRHRRVSMETFRLLKASRAAAEAKAQFISVVNHELRTPLTSIKGSLGLLRGGAAGELQPDAQRLIEMAYTNSESLSALINDLLEIDRAEAGQLALKRERLDVSELVRDAIEANANYAAKQDITIREGGLERNLLANVDRQRLGQVLANLLSNAVKFSEPHGEVTVTATRSDDAIRIAVRDTGIGIPDDKMQAIFERFHQVDSSAHRKRGGTGLGLSITKAIVEQHGGTLEVTSTLGVGSTFTIVLPFAPTVGVGQSGLAAAA</sequence>
<dbReference type="Gene3D" id="3.30.565.10">
    <property type="entry name" value="Histidine kinase-like ATPase, C-terminal domain"/>
    <property type="match status" value="1"/>
</dbReference>
<dbReference type="InterPro" id="IPR003594">
    <property type="entry name" value="HATPase_dom"/>
</dbReference>
<accession>A0A1H9W2S9</accession>
<dbReference type="PROSITE" id="PS50109">
    <property type="entry name" value="HIS_KIN"/>
    <property type="match status" value="1"/>
</dbReference>
<evidence type="ECO:0000256" key="1">
    <source>
        <dbReference type="ARBA" id="ARBA00000085"/>
    </source>
</evidence>
<dbReference type="SMART" id="SM00387">
    <property type="entry name" value="HATPase_c"/>
    <property type="match status" value="1"/>
</dbReference>
<keyword evidence="15" id="KW-1185">Reference proteome</keyword>
<evidence type="ECO:0000256" key="9">
    <source>
        <dbReference type="ARBA" id="ARBA00022840"/>
    </source>
</evidence>
<name>A0A1H9W2S9_9RHOB</name>
<evidence type="ECO:0000313" key="14">
    <source>
        <dbReference type="EMBL" id="SES27793.1"/>
    </source>
</evidence>
<keyword evidence="9" id="KW-0067">ATP-binding</keyword>
<proteinExistence type="predicted"/>
<dbReference type="InterPro" id="IPR036890">
    <property type="entry name" value="HATPase_C_sf"/>
</dbReference>
<dbReference type="InterPro" id="IPR004358">
    <property type="entry name" value="Sig_transdc_His_kin-like_C"/>
</dbReference>
<dbReference type="InterPro" id="IPR003661">
    <property type="entry name" value="HisK_dim/P_dom"/>
</dbReference>
<evidence type="ECO:0000256" key="12">
    <source>
        <dbReference type="SAM" id="Phobius"/>
    </source>
</evidence>
<keyword evidence="6" id="KW-0808">Transferase</keyword>
<evidence type="ECO:0000256" key="8">
    <source>
        <dbReference type="ARBA" id="ARBA00022777"/>
    </source>
</evidence>
<evidence type="ECO:0000256" key="10">
    <source>
        <dbReference type="ARBA" id="ARBA00023012"/>
    </source>
</evidence>
<feature type="transmembrane region" description="Helical" evidence="12">
    <location>
        <begin position="177"/>
        <end position="196"/>
    </location>
</feature>
<comment type="catalytic activity">
    <reaction evidence="1">
        <text>ATP + protein L-histidine = ADP + protein N-phospho-L-histidine.</text>
        <dbReference type="EC" id="2.7.13.3"/>
    </reaction>
</comment>
<evidence type="ECO:0000256" key="6">
    <source>
        <dbReference type="ARBA" id="ARBA00022679"/>
    </source>
</evidence>
<keyword evidence="12" id="KW-0812">Transmembrane</keyword>
<keyword evidence="8 14" id="KW-0418">Kinase</keyword>
<dbReference type="EMBL" id="FOGU01000009">
    <property type="protein sequence ID" value="SES27793.1"/>
    <property type="molecule type" value="Genomic_DNA"/>
</dbReference>
<dbReference type="PRINTS" id="PR00344">
    <property type="entry name" value="BCTRLSENSOR"/>
</dbReference>
<dbReference type="Gene3D" id="1.10.287.130">
    <property type="match status" value="1"/>
</dbReference>
<keyword evidence="4" id="KW-1003">Cell membrane</keyword>
<evidence type="ECO:0000256" key="2">
    <source>
        <dbReference type="ARBA" id="ARBA00004236"/>
    </source>
</evidence>
<keyword evidence="5" id="KW-0597">Phosphoprotein</keyword>
<dbReference type="PANTHER" id="PTHR43711:SF31">
    <property type="entry name" value="HISTIDINE KINASE"/>
    <property type="match status" value="1"/>
</dbReference>
<dbReference type="OrthoDB" id="7179697at2"/>
<dbReference type="SUPFAM" id="SSF47384">
    <property type="entry name" value="Homodimeric domain of signal transducing histidine kinase"/>
    <property type="match status" value="1"/>
</dbReference>
<dbReference type="Pfam" id="PF02518">
    <property type="entry name" value="HATPase_c"/>
    <property type="match status" value="1"/>
</dbReference>
<dbReference type="PANTHER" id="PTHR43711">
    <property type="entry name" value="TWO-COMPONENT HISTIDINE KINASE"/>
    <property type="match status" value="1"/>
</dbReference>
<dbReference type="SUPFAM" id="SSF55874">
    <property type="entry name" value="ATPase domain of HSP90 chaperone/DNA topoisomerase II/histidine kinase"/>
    <property type="match status" value="1"/>
</dbReference>